<keyword evidence="1" id="KW-0812">Transmembrane</keyword>
<keyword evidence="1" id="KW-0472">Membrane</keyword>
<dbReference type="AlphaFoldDB" id="A0A7X5ZHG3"/>
<reference evidence="3 4" key="1">
    <citation type="submission" date="2020-03" db="EMBL/GenBank/DDBJ databases">
        <authorList>
            <person name="Lai Q."/>
        </authorList>
    </citation>
    <scope>NUCLEOTIDE SEQUENCE [LARGE SCALE GENOMIC DNA]</scope>
    <source>
        <strain evidence="3 4">CCUG 25036</strain>
    </source>
</reference>
<dbReference type="Pfam" id="PF00487">
    <property type="entry name" value="FA_desaturase"/>
    <property type="match status" value="1"/>
</dbReference>
<dbReference type="Proteomes" id="UP000490980">
    <property type="component" value="Unassembled WGS sequence"/>
</dbReference>
<feature type="transmembrane region" description="Helical" evidence="1">
    <location>
        <begin position="152"/>
        <end position="171"/>
    </location>
</feature>
<dbReference type="InterPro" id="IPR005804">
    <property type="entry name" value="FA_desaturase_dom"/>
</dbReference>
<proteinExistence type="predicted"/>
<feature type="transmembrane region" description="Helical" evidence="1">
    <location>
        <begin position="42"/>
        <end position="61"/>
    </location>
</feature>
<feature type="transmembrane region" description="Helical" evidence="1">
    <location>
        <begin position="229"/>
        <end position="247"/>
    </location>
</feature>
<dbReference type="EMBL" id="JAARLZ010000002">
    <property type="protein sequence ID" value="NII05721.1"/>
    <property type="molecule type" value="Genomic_DNA"/>
</dbReference>
<keyword evidence="4" id="KW-1185">Reference proteome</keyword>
<gene>
    <name evidence="3" type="ORF">HBF25_04860</name>
</gene>
<keyword evidence="1" id="KW-1133">Transmembrane helix</keyword>
<dbReference type="RefSeq" id="WP_166946809.1">
    <property type="nucleotide sequence ID" value="NZ_JAARLZ010000002.1"/>
</dbReference>
<sequence length="350" mass="40677">MQAHFPTQHDWTDRQRSEHIRRHIQASCIRMRDHPWLRHQDAIGATILILSLSGMFITGALYLHGHLPWWACVILNAIFCSFMHELEHDLIHRLYFRRRKLPHNLMLALVWLARPSTINPWLRRPHHLAHHRLSGTRADLEERTLSNGHPWGVIRLIMTADLMIAASVLVAEAESWREKRHILKTGISTYVPLTILHWATWYLFLGLHLFHAVSAWIGHPIDASGSLQTIVGAVDAIVVIVVAPNILRTFSLHFISSNLHYYGDIEQGNLMQQTQVMTSPWLWPLQLFCVNFGGTHAIHHFVVNEPFYIRQMSTRAAHQVMRSMGVRFNDFGTFRRANRFTTRRRDQPLS</sequence>
<evidence type="ECO:0000313" key="3">
    <source>
        <dbReference type="EMBL" id="NII05721.1"/>
    </source>
</evidence>
<organism evidence="3 4">
    <name type="scientific">Luteibacter anthropi</name>
    <dbReference type="NCBI Taxonomy" id="564369"/>
    <lineage>
        <taxon>Bacteria</taxon>
        <taxon>Pseudomonadati</taxon>
        <taxon>Pseudomonadota</taxon>
        <taxon>Gammaproteobacteria</taxon>
        <taxon>Lysobacterales</taxon>
        <taxon>Rhodanobacteraceae</taxon>
        <taxon>Luteibacter</taxon>
    </lineage>
</organism>
<feature type="domain" description="Fatty acid desaturase" evidence="2">
    <location>
        <begin position="68"/>
        <end position="329"/>
    </location>
</feature>
<feature type="transmembrane region" description="Helical" evidence="1">
    <location>
        <begin position="67"/>
        <end position="84"/>
    </location>
</feature>
<protein>
    <submittedName>
        <fullName evidence="3">Fatty acid desaturase</fullName>
    </submittedName>
</protein>
<evidence type="ECO:0000259" key="2">
    <source>
        <dbReference type="Pfam" id="PF00487"/>
    </source>
</evidence>
<evidence type="ECO:0000256" key="1">
    <source>
        <dbReference type="SAM" id="Phobius"/>
    </source>
</evidence>
<comment type="caution">
    <text evidence="3">The sequence shown here is derived from an EMBL/GenBank/DDBJ whole genome shotgun (WGS) entry which is preliminary data.</text>
</comment>
<evidence type="ECO:0000313" key="4">
    <source>
        <dbReference type="Proteomes" id="UP000490980"/>
    </source>
</evidence>
<name>A0A7X5ZHG3_9GAMM</name>
<dbReference type="GO" id="GO:0006629">
    <property type="term" value="P:lipid metabolic process"/>
    <property type="evidence" value="ECO:0007669"/>
    <property type="project" value="InterPro"/>
</dbReference>
<feature type="transmembrane region" description="Helical" evidence="1">
    <location>
        <begin position="191"/>
        <end position="217"/>
    </location>
</feature>
<accession>A0A7X5ZHG3</accession>